<evidence type="ECO:0000256" key="4">
    <source>
        <dbReference type="ARBA" id="ARBA00023043"/>
    </source>
</evidence>
<keyword evidence="3" id="KW-0067">ATP-binding</keyword>
<evidence type="ECO:0000256" key="1">
    <source>
        <dbReference type="ARBA" id="ARBA00022737"/>
    </source>
</evidence>
<dbReference type="InterPro" id="IPR010513">
    <property type="entry name" value="KEN_dom"/>
</dbReference>
<dbReference type="GeneTree" id="ENSGT00940000161114"/>
<dbReference type="GO" id="GO:0045444">
    <property type="term" value="P:fat cell differentiation"/>
    <property type="evidence" value="ECO:0007669"/>
    <property type="project" value="Ensembl"/>
</dbReference>
<dbReference type="PROSITE" id="PS50297">
    <property type="entry name" value="ANK_REP_REGION"/>
    <property type="match status" value="4"/>
</dbReference>
<feature type="repeat" description="ANK" evidence="5">
    <location>
        <begin position="222"/>
        <end position="254"/>
    </location>
</feature>
<dbReference type="SMART" id="SM00220">
    <property type="entry name" value="S_TKc"/>
    <property type="match status" value="1"/>
</dbReference>
<dbReference type="InterPro" id="IPR038357">
    <property type="entry name" value="KEN_sf"/>
</dbReference>
<feature type="repeat" description="ANK" evidence="5">
    <location>
        <begin position="255"/>
        <end position="287"/>
    </location>
</feature>
<dbReference type="AlphaFoldDB" id="A0A8B9CZX3"/>
<dbReference type="Pfam" id="PF12796">
    <property type="entry name" value="Ank_2"/>
    <property type="match status" value="2"/>
</dbReference>
<feature type="repeat" description="ANK" evidence="5">
    <location>
        <begin position="438"/>
        <end position="470"/>
    </location>
</feature>
<dbReference type="PANTHER" id="PTHR24141:SF1">
    <property type="entry name" value="2-5A-DEPENDENT RIBONUCLEASE"/>
    <property type="match status" value="1"/>
</dbReference>
<evidence type="ECO:0000313" key="10">
    <source>
        <dbReference type="Proteomes" id="UP000694426"/>
    </source>
</evidence>
<proteinExistence type="predicted"/>
<name>A0A8B9CZX3_9AVES</name>
<dbReference type="InterPro" id="IPR000719">
    <property type="entry name" value="Prot_kinase_dom"/>
</dbReference>
<dbReference type="GO" id="GO:0004540">
    <property type="term" value="F:RNA nuclease activity"/>
    <property type="evidence" value="ECO:0007669"/>
    <property type="project" value="Ensembl"/>
</dbReference>
<dbReference type="Pfam" id="PF06479">
    <property type="entry name" value="Ribonuc_2-5A"/>
    <property type="match status" value="1"/>
</dbReference>
<dbReference type="Gene3D" id="1.25.40.20">
    <property type="entry name" value="Ankyrin repeat-containing domain"/>
    <property type="match status" value="1"/>
</dbReference>
<evidence type="ECO:0000259" key="8">
    <source>
        <dbReference type="PROSITE" id="PS51392"/>
    </source>
</evidence>
<dbReference type="PROSITE" id="PS51392">
    <property type="entry name" value="KEN"/>
    <property type="match status" value="1"/>
</dbReference>
<dbReference type="GO" id="GO:0051607">
    <property type="term" value="P:defense response to virus"/>
    <property type="evidence" value="ECO:0007669"/>
    <property type="project" value="Ensembl"/>
</dbReference>
<keyword evidence="1" id="KW-0677">Repeat</keyword>
<dbReference type="Gene3D" id="1.20.1440.180">
    <property type="entry name" value="KEN domain"/>
    <property type="match status" value="1"/>
</dbReference>
<dbReference type="GO" id="GO:0045944">
    <property type="term" value="P:positive regulation of transcription by RNA polymerase II"/>
    <property type="evidence" value="ECO:0007669"/>
    <property type="project" value="Ensembl"/>
</dbReference>
<dbReference type="InterPro" id="IPR002110">
    <property type="entry name" value="Ankyrin_rpt"/>
</dbReference>
<reference evidence="9" key="2">
    <citation type="submission" date="2025-09" db="UniProtKB">
        <authorList>
            <consortium name="Ensembl"/>
        </authorList>
    </citation>
    <scope>IDENTIFICATION</scope>
</reference>
<dbReference type="Gene3D" id="1.10.510.10">
    <property type="entry name" value="Transferase(Phosphotransferase) domain 1"/>
    <property type="match status" value="1"/>
</dbReference>
<protein>
    <submittedName>
        <fullName evidence="9">Ribonuclease L</fullName>
    </submittedName>
</protein>
<dbReference type="GO" id="GO:0046326">
    <property type="term" value="P:positive regulation of D-glucose import"/>
    <property type="evidence" value="ECO:0007669"/>
    <property type="project" value="Ensembl"/>
</dbReference>
<evidence type="ECO:0000256" key="2">
    <source>
        <dbReference type="ARBA" id="ARBA00022741"/>
    </source>
</evidence>
<sequence>MKCSQALLCTVGGEIVLAVLLGKAAPWLRSCFKLLLGLQQGRGPCPLLLGSVALGDSRQGCVTLCVSRVWLQASGRGPDLCASLGRVSAALPLGGGSRRRERGRTNVNLRLGRLRRHPFPSPVLAGSLCRRWSAIRYARSCMSRMQMPVSACLLCSPPENTTETPGNPQRACPGTQEAATSPSTEAAGGLASELNAALRNFEREKVLELLEEGADVNSKAGNGWTPLQSAAQAGDKDLVQLLLDRGACPHARKDNGATAFIAAAIVGSVEILELLSGYGVDINDCDNNGFTAFMEAAWHGHEEALRYLHSKGADVNMRRVTSEEKKKLNKGGRTALMDACRRGHFSIVKTLVQEMGADLNICDNEDRNALIHALKVQDRKTSEAISIVHFLLDCGVNVRCKDESGKTALILAVEMQNPCLVKAFLDKDEINIDDADEDGKTALMVAVEKNDYDIAEMLCEKGARTDIGELIAIANRNYANKMQRLLRKYNAKYVPASYKNWEPKSKRWRSQLQSLHRIYRPMIGKLKVFQYVRQRIQSTSQGGIYLGLHGGTEVAVRILLSAEGSEEKEFLDQCGGCEHLLKLFQFEKERGYMYLCFPLWEKNLEEHLQDPEVEKDYKGILKMIFQAVRELHSLGFAHRALHPTNFLIDLAGKIYLADFDNNRELIEGKKELISSDLEDLSRLVQYVLAGGRKPLCEVSIEDLDADSPDYEEALDLIERLASHDDQGWEGLSKHPYFWSKQTRFNLLKSIWNKIKDQQRNEGPFKALNTCSPYPCWTEQIHPEVLRNMEESSYGKKFYYKNSITDLLRFIRNLDEHPKKRIDEITGDYAEYFLKHFPALTIYVYNCLRRHPEYSHFVDIQDPPL</sequence>
<dbReference type="GO" id="GO:0006397">
    <property type="term" value="P:mRNA processing"/>
    <property type="evidence" value="ECO:0007669"/>
    <property type="project" value="InterPro"/>
</dbReference>
<keyword evidence="4 5" id="KW-0040">ANK repeat</keyword>
<keyword evidence="10" id="KW-1185">Reference proteome</keyword>
<evidence type="ECO:0000256" key="3">
    <source>
        <dbReference type="ARBA" id="ARBA00022840"/>
    </source>
</evidence>
<feature type="region of interest" description="Disordered" evidence="6">
    <location>
        <begin position="159"/>
        <end position="182"/>
    </location>
</feature>
<dbReference type="GO" id="GO:0045071">
    <property type="term" value="P:negative regulation of viral genome replication"/>
    <property type="evidence" value="ECO:0007669"/>
    <property type="project" value="Ensembl"/>
</dbReference>
<organism evidence="9 10">
    <name type="scientific">Anser brachyrhynchus</name>
    <name type="common">Pink-footed goose</name>
    <dbReference type="NCBI Taxonomy" id="132585"/>
    <lineage>
        <taxon>Eukaryota</taxon>
        <taxon>Metazoa</taxon>
        <taxon>Chordata</taxon>
        <taxon>Craniata</taxon>
        <taxon>Vertebrata</taxon>
        <taxon>Euteleostomi</taxon>
        <taxon>Archelosauria</taxon>
        <taxon>Archosauria</taxon>
        <taxon>Dinosauria</taxon>
        <taxon>Saurischia</taxon>
        <taxon>Theropoda</taxon>
        <taxon>Coelurosauria</taxon>
        <taxon>Aves</taxon>
        <taxon>Neognathae</taxon>
        <taxon>Galloanserae</taxon>
        <taxon>Anseriformes</taxon>
        <taxon>Anatidae</taxon>
        <taxon>Anserinae</taxon>
        <taxon>Anser</taxon>
    </lineage>
</organism>
<evidence type="ECO:0000256" key="5">
    <source>
        <dbReference type="PROSITE-ProRule" id="PRU00023"/>
    </source>
</evidence>
<feature type="repeat" description="ANK" evidence="5">
    <location>
        <begin position="288"/>
        <end position="320"/>
    </location>
</feature>
<dbReference type="GO" id="GO:0005524">
    <property type="term" value="F:ATP binding"/>
    <property type="evidence" value="ECO:0007669"/>
    <property type="project" value="UniProtKB-KW"/>
</dbReference>
<gene>
    <name evidence="9" type="primary">RNASEL</name>
</gene>
<dbReference type="Pfam" id="PF00023">
    <property type="entry name" value="Ank"/>
    <property type="match status" value="2"/>
</dbReference>
<dbReference type="PANTHER" id="PTHR24141">
    <property type="entry name" value="2-5A-DEPENDENT RIBONUCLEASE"/>
    <property type="match status" value="1"/>
</dbReference>
<dbReference type="SUPFAM" id="SSF56112">
    <property type="entry name" value="Protein kinase-like (PK-like)"/>
    <property type="match status" value="1"/>
</dbReference>
<dbReference type="GO" id="GO:0043488">
    <property type="term" value="P:regulation of mRNA stability"/>
    <property type="evidence" value="ECO:0007669"/>
    <property type="project" value="Ensembl"/>
</dbReference>
<dbReference type="InterPro" id="IPR011009">
    <property type="entry name" value="Kinase-like_dom_sf"/>
</dbReference>
<evidence type="ECO:0000256" key="6">
    <source>
        <dbReference type="SAM" id="MobiDB-lite"/>
    </source>
</evidence>
<reference evidence="9" key="1">
    <citation type="submission" date="2025-08" db="UniProtKB">
        <authorList>
            <consortium name="Ensembl"/>
        </authorList>
    </citation>
    <scope>IDENTIFICATION</scope>
</reference>
<dbReference type="GO" id="GO:0043021">
    <property type="term" value="F:ribonucleoprotein complex binding"/>
    <property type="evidence" value="ECO:0007669"/>
    <property type="project" value="Ensembl"/>
</dbReference>
<dbReference type="GO" id="GO:0003723">
    <property type="term" value="F:RNA binding"/>
    <property type="evidence" value="ECO:0007669"/>
    <property type="project" value="Ensembl"/>
</dbReference>
<feature type="domain" description="Protein kinase" evidence="7">
    <location>
        <begin position="530"/>
        <end position="832"/>
    </location>
</feature>
<feature type="domain" description="KEN" evidence="8">
    <location>
        <begin position="740"/>
        <end position="863"/>
    </location>
</feature>
<dbReference type="Pfam" id="PF00069">
    <property type="entry name" value="Pkinase"/>
    <property type="match status" value="1"/>
</dbReference>
<evidence type="ECO:0000313" key="9">
    <source>
        <dbReference type="Ensembl" id="ENSABRP00000027273.1"/>
    </source>
</evidence>
<accession>A0A8B9CZX3</accession>
<keyword evidence="2" id="KW-0547">Nucleotide-binding</keyword>
<evidence type="ECO:0000259" key="7">
    <source>
        <dbReference type="PROSITE" id="PS50011"/>
    </source>
</evidence>
<dbReference type="SMART" id="SM00248">
    <property type="entry name" value="ANK"/>
    <property type="match status" value="8"/>
</dbReference>
<dbReference type="Proteomes" id="UP000694426">
    <property type="component" value="Unplaced"/>
</dbReference>
<feature type="repeat" description="ANK" evidence="5">
    <location>
        <begin position="331"/>
        <end position="364"/>
    </location>
</feature>
<dbReference type="InterPro" id="IPR036770">
    <property type="entry name" value="Ankyrin_rpt-contain_sf"/>
</dbReference>
<feature type="compositionally biased region" description="Low complexity" evidence="6">
    <location>
        <begin position="159"/>
        <end position="168"/>
    </location>
</feature>
<dbReference type="PROSITE" id="PS50011">
    <property type="entry name" value="PROTEIN_KINASE_DOM"/>
    <property type="match status" value="1"/>
</dbReference>
<dbReference type="GO" id="GO:0004672">
    <property type="term" value="F:protein kinase activity"/>
    <property type="evidence" value="ECO:0007669"/>
    <property type="project" value="InterPro"/>
</dbReference>
<dbReference type="PROSITE" id="PS50088">
    <property type="entry name" value="ANK_REPEAT"/>
    <property type="match status" value="5"/>
</dbReference>
<dbReference type="Ensembl" id="ENSABRT00000038110.1">
    <property type="protein sequence ID" value="ENSABRP00000027273.1"/>
    <property type="gene ID" value="ENSABRG00000022703.1"/>
</dbReference>
<dbReference type="SUPFAM" id="SSF48403">
    <property type="entry name" value="Ankyrin repeat"/>
    <property type="match status" value="1"/>
</dbReference>